<evidence type="ECO:0000313" key="2">
    <source>
        <dbReference type="EMBL" id="MBR7747015.1"/>
    </source>
</evidence>
<dbReference type="RefSeq" id="WP_212684299.1">
    <property type="nucleotide sequence ID" value="NZ_JAGSPM010000005.1"/>
</dbReference>
<protein>
    <submittedName>
        <fullName evidence="2">Type II toxin-antitoxin system RelE/ParE family toxin</fullName>
    </submittedName>
</protein>
<dbReference type="Gene3D" id="3.30.2310.20">
    <property type="entry name" value="RelE-like"/>
    <property type="match status" value="1"/>
</dbReference>
<accession>A0A941DGA7</accession>
<sequence length="97" mass="11158">MARIIYSQRALDDLERLVDFLFDSDPNIALQTVDLIQEAISLLEHHPLIGRPIKNELRELVISRGNTGYVGLYSFEEIDDVILVLAIRHHREAGYQD</sequence>
<evidence type="ECO:0000256" key="1">
    <source>
        <dbReference type="ARBA" id="ARBA00022649"/>
    </source>
</evidence>
<dbReference type="Pfam" id="PF05016">
    <property type="entry name" value="ParE_toxin"/>
    <property type="match status" value="1"/>
</dbReference>
<dbReference type="SUPFAM" id="SSF143011">
    <property type="entry name" value="RelE-like"/>
    <property type="match status" value="1"/>
</dbReference>
<dbReference type="InterPro" id="IPR035093">
    <property type="entry name" value="RelE/ParE_toxin_dom_sf"/>
</dbReference>
<organism evidence="2 3">
    <name type="scientific">Undibacterium baiyunense</name>
    <dbReference type="NCBI Taxonomy" id="2828731"/>
    <lineage>
        <taxon>Bacteria</taxon>
        <taxon>Pseudomonadati</taxon>
        <taxon>Pseudomonadota</taxon>
        <taxon>Betaproteobacteria</taxon>
        <taxon>Burkholderiales</taxon>
        <taxon>Oxalobacteraceae</taxon>
        <taxon>Undibacterium</taxon>
    </lineage>
</organism>
<keyword evidence="3" id="KW-1185">Reference proteome</keyword>
<dbReference type="AlphaFoldDB" id="A0A941DGA7"/>
<reference evidence="2 3" key="1">
    <citation type="submission" date="2021-04" db="EMBL/GenBank/DDBJ databases">
        <title>novel species isolated from subtropical streams in China.</title>
        <authorList>
            <person name="Lu H."/>
        </authorList>
    </citation>
    <scope>NUCLEOTIDE SEQUENCE [LARGE SCALE GENOMIC DNA]</scope>
    <source>
        <strain evidence="2 3">BYS107W</strain>
    </source>
</reference>
<evidence type="ECO:0000313" key="3">
    <source>
        <dbReference type="Proteomes" id="UP000680158"/>
    </source>
</evidence>
<dbReference type="InterPro" id="IPR007712">
    <property type="entry name" value="RelE/ParE_toxin"/>
</dbReference>
<name>A0A941DGA7_9BURK</name>
<gene>
    <name evidence="2" type="ORF">KDM92_10510</name>
</gene>
<comment type="caution">
    <text evidence="2">The sequence shown here is derived from an EMBL/GenBank/DDBJ whole genome shotgun (WGS) entry which is preliminary data.</text>
</comment>
<dbReference type="EMBL" id="JAGSPM010000005">
    <property type="protein sequence ID" value="MBR7747015.1"/>
    <property type="molecule type" value="Genomic_DNA"/>
</dbReference>
<keyword evidence="1" id="KW-1277">Toxin-antitoxin system</keyword>
<proteinExistence type="predicted"/>
<dbReference type="Proteomes" id="UP000680158">
    <property type="component" value="Unassembled WGS sequence"/>
</dbReference>